<evidence type="ECO:0000256" key="1">
    <source>
        <dbReference type="SAM" id="MobiDB-lite"/>
    </source>
</evidence>
<accession>A0A8J3VV67</accession>
<evidence type="ECO:0000313" key="4">
    <source>
        <dbReference type="EMBL" id="GIH19408.1"/>
    </source>
</evidence>
<gene>
    <name evidence="4" type="ORF">Raf01_75800</name>
</gene>
<feature type="transmembrane region" description="Helical" evidence="2">
    <location>
        <begin position="200"/>
        <end position="218"/>
    </location>
</feature>
<comment type="caution">
    <text evidence="4">The sequence shown here is derived from an EMBL/GenBank/DDBJ whole genome shotgun (WGS) entry which is preliminary data.</text>
</comment>
<dbReference type="EMBL" id="BONZ01000080">
    <property type="protein sequence ID" value="GIH19408.1"/>
    <property type="molecule type" value="Genomic_DNA"/>
</dbReference>
<dbReference type="GO" id="GO:0016020">
    <property type="term" value="C:membrane"/>
    <property type="evidence" value="ECO:0007669"/>
    <property type="project" value="TreeGrafter"/>
</dbReference>
<feature type="compositionally biased region" description="Basic and acidic residues" evidence="1">
    <location>
        <begin position="366"/>
        <end position="376"/>
    </location>
</feature>
<feature type="transmembrane region" description="Helical" evidence="2">
    <location>
        <begin position="75"/>
        <end position="95"/>
    </location>
</feature>
<dbReference type="PANTHER" id="PTHR23028">
    <property type="entry name" value="ACETYLTRANSFERASE"/>
    <property type="match status" value="1"/>
</dbReference>
<dbReference type="Pfam" id="PF01757">
    <property type="entry name" value="Acyl_transf_3"/>
    <property type="match status" value="1"/>
</dbReference>
<feature type="transmembrane region" description="Helical" evidence="2">
    <location>
        <begin position="230"/>
        <end position="254"/>
    </location>
</feature>
<dbReference type="InterPro" id="IPR002656">
    <property type="entry name" value="Acyl_transf_3_dom"/>
</dbReference>
<keyword evidence="2" id="KW-0812">Transmembrane</keyword>
<keyword evidence="4" id="KW-0012">Acyltransferase</keyword>
<feature type="region of interest" description="Disordered" evidence="1">
    <location>
        <begin position="342"/>
        <end position="388"/>
    </location>
</feature>
<dbReference type="AlphaFoldDB" id="A0A8J3VV67"/>
<protein>
    <submittedName>
        <fullName evidence="4">Acyltransferase</fullName>
    </submittedName>
</protein>
<evidence type="ECO:0000256" key="2">
    <source>
        <dbReference type="SAM" id="Phobius"/>
    </source>
</evidence>
<feature type="transmembrane region" description="Helical" evidence="2">
    <location>
        <begin position="150"/>
        <end position="165"/>
    </location>
</feature>
<name>A0A8J3VV67_9ACTN</name>
<keyword evidence="2" id="KW-0472">Membrane</keyword>
<feature type="transmembrane region" description="Helical" evidence="2">
    <location>
        <begin position="123"/>
        <end position="143"/>
    </location>
</feature>
<dbReference type="Proteomes" id="UP000642748">
    <property type="component" value="Unassembled WGS sequence"/>
</dbReference>
<dbReference type="GO" id="GO:0009103">
    <property type="term" value="P:lipopolysaccharide biosynthetic process"/>
    <property type="evidence" value="ECO:0007669"/>
    <property type="project" value="TreeGrafter"/>
</dbReference>
<reference evidence="4" key="1">
    <citation type="submission" date="2021-01" db="EMBL/GenBank/DDBJ databases">
        <title>Whole genome shotgun sequence of Rugosimonospora africana NBRC 104875.</title>
        <authorList>
            <person name="Komaki H."/>
            <person name="Tamura T."/>
        </authorList>
    </citation>
    <scope>NUCLEOTIDE SEQUENCE</scope>
    <source>
        <strain evidence="4">NBRC 104875</strain>
    </source>
</reference>
<feature type="transmembrane region" description="Helical" evidence="2">
    <location>
        <begin position="32"/>
        <end position="54"/>
    </location>
</feature>
<organism evidence="4 5">
    <name type="scientific">Rugosimonospora africana</name>
    <dbReference type="NCBI Taxonomy" id="556532"/>
    <lineage>
        <taxon>Bacteria</taxon>
        <taxon>Bacillati</taxon>
        <taxon>Actinomycetota</taxon>
        <taxon>Actinomycetes</taxon>
        <taxon>Micromonosporales</taxon>
        <taxon>Micromonosporaceae</taxon>
        <taxon>Rugosimonospora</taxon>
    </lineage>
</organism>
<dbReference type="GO" id="GO:0016747">
    <property type="term" value="F:acyltransferase activity, transferring groups other than amino-acyl groups"/>
    <property type="evidence" value="ECO:0007669"/>
    <property type="project" value="InterPro"/>
</dbReference>
<proteinExistence type="predicted"/>
<feature type="transmembrane region" description="Helical" evidence="2">
    <location>
        <begin position="266"/>
        <end position="285"/>
    </location>
</feature>
<feature type="transmembrane region" description="Helical" evidence="2">
    <location>
        <begin position="291"/>
        <end position="311"/>
    </location>
</feature>
<dbReference type="PANTHER" id="PTHR23028:SF53">
    <property type="entry name" value="ACYL_TRANSF_3 DOMAIN-CONTAINING PROTEIN"/>
    <property type="match status" value="1"/>
</dbReference>
<keyword evidence="5" id="KW-1185">Reference proteome</keyword>
<keyword evidence="2" id="KW-1133">Transmembrane helix</keyword>
<dbReference type="InterPro" id="IPR050879">
    <property type="entry name" value="Acyltransferase_3"/>
</dbReference>
<feature type="transmembrane region" description="Helical" evidence="2">
    <location>
        <begin position="171"/>
        <end position="193"/>
    </location>
</feature>
<evidence type="ECO:0000259" key="3">
    <source>
        <dbReference type="Pfam" id="PF01757"/>
    </source>
</evidence>
<keyword evidence="4" id="KW-0808">Transferase</keyword>
<feature type="domain" description="Acyltransferase 3" evidence="3">
    <location>
        <begin position="2"/>
        <end position="307"/>
    </location>
</feature>
<evidence type="ECO:0000313" key="5">
    <source>
        <dbReference type="Proteomes" id="UP000642748"/>
    </source>
</evidence>
<sequence length="388" mass="43919">MSVAVFHLLAVAGWGTGVNIWGRPSSAVFGHVFVAASYGWVGVPLFFIISGFVIPMSSWGRTPAQFATSRVVRLFPAYWVCVLVTTAVVRLYPWVFKPLPVRAVLTNLTMFQDPLGVHRVDDAYWTLWVEMKFYLLFMVVIWLGLNYRRVVAFCLIWSVATMWVGELNQPWLNAIVMPGYSQYFIAGIALFLMFRYGRNLVLWLILGLSWVLSMHFYAGNPWQQIVRQSYAPASILVTLCFIVMILVALGELNWLRWRGLTTLGQATYPLYLLHYVIGFSVIYYLNEKLSLPPALLLILVLAALVSTAWLVHRLVERPFAPWLRKALSRPILERRLPQVPMQRHPAVAGQRQPVAVRPVDGGPGGHDGDSRLRRPAADPPFDGDLAPR</sequence>